<comment type="caution">
    <text evidence="15">The sequence shown here is derived from an EMBL/GenBank/DDBJ whole genome shotgun (WGS) entry which is preliminary data.</text>
</comment>
<evidence type="ECO:0000256" key="1">
    <source>
        <dbReference type="ARBA" id="ARBA00004141"/>
    </source>
</evidence>
<dbReference type="GO" id="GO:0008289">
    <property type="term" value="F:lipid binding"/>
    <property type="evidence" value="ECO:0007669"/>
    <property type="project" value="UniProtKB-KW"/>
</dbReference>
<evidence type="ECO:0000256" key="13">
    <source>
        <dbReference type="SAM" id="Phobius"/>
    </source>
</evidence>
<evidence type="ECO:0000313" key="17">
    <source>
        <dbReference type="Proteomes" id="UP000070505"/>
    </source>
</evidence>
<dbReference type="CDD" id="cd18121">
    <property type="entry name" value="ATP-synt_Fo_c"/>
    <property type="match status" value="1"/>
</dbReference>
<proteinExistence type="inferred from homology"/>
<comment type="subcellular location">
    <subcellularLocation>
        <location evidence="1">Membrane</location>
        <topology evidence="1">Multi-pass membrane protein</topology>
    </subcellularLocation>
</comment>
<protein>
    <recommendedName>
        <fullName evidence="11">ATP synthase F(0) sector subunit c</fullName>
    </recommendedName>
    <alternativeName>
        <fullName evidence="12">F-type ATPase subunit c</fullName>
    </alternativeName>
</protein>
<organism evidence="15 17">
    <name type="scientific">Gardnerella vaginalis</name>
    <dbReference type="NCBI Taxonomy" id="2702"/>
    <lineage>
        <taxon>Bacteria</taxon>
        <taxon>Bacillati</taxon>
        <taxon>Actinomycetota</taxon>
        <taxon>Actinomycetes</taxon>
        <taxon>Bifidobacteriales</taxon>
        <taxon>Bifidobacteriaceae</taxon>
        <taxon>Gardnerella</taxon>
    </lineage>
</organism>
<dbReference type="Proteomes" id="UP000070505">
    <property type="component" value="Unassembled WGS sequence"/>
</dbReference>
<dbReference type="GO" id="GO:0015078">
    <property type="term" value="F:proton transmembrane transporter activity"/>
    <property type="evidence" value="ECO:0007669"/>
    <property type="project" value="InterPro"/>
</dbReference>
<evidence type="ECO:0000313" key="18">
    <source>
        <dbReference type="Proteomes" id="UP000236146"/>
    </source>
</evidence>
<reference evidence="15 17" key="1">
    <citation type="submission" date="2016-02" db="EMBL/GenBank/DDBJ databases">
        <authorList>
            <person name="Wen L."/>
            <person name="He K."/>
            <person name="Yang H."/>
        </authorList>
    </citation>
    <scope>NUCLEOTIDE SEQUENCE [LARGE SCALE GENOMIC DNA]</scope>
    <source>
        <strain evidence="15 17">CMW7778B</strain>
    </source>
</reference>
<evidence type="ECO:0000256" key="3">
    <source>
        <dbReference type="ARBA" id="ARBA00022448"/>
    </source>
</evidence>
<dbReference type="RefSeq" id="WP_075523893.1">
    <property type="nucleotide sequence ID" value="NZ_JBLLPE010000002.1"/>
</dbReference>
<dbReference type="AlphaFoldDB" id="A0A135Z3G1"/>
<dbReference type="InterPro" id="IPR020537">
    <property type="entry name" value="ATP_synth_F0_csu_DDCD_BS"/>
</dbReference>
<dbReference type="GO" id="GO:0033177">
    <property type="term" value="C:proton-transporting two-sector ATPase complex, proton-transporting domain"/>
    <property type="evidence" value="ECO:0007669"/>
    <property type="project" value="InterPro"/>
</dbReference>
<feature type="transmembrane region" description="Helical" evidence="13">
    <location>
        <begin position="53"/>
        <end position="75"/>
    </location>
</feature>
<dbReference type="SUPFAM" id="SSF81333">
    <property type="entry name" value="F1F0 ATP synthase subunit C"/>
    <property type="match status" value="1"/>
</dbReference>
<keyword evidence="10 13" id="KW-0472">Membrane</keyword>
<evidence type="ECO:0000256" key="2">
    <source>
        <dbReference type="ARBA" id="ARBA00006704"/>
    </source>
</evidence>
<dbReference type="PATRIC" id="fig|2702.101.peg.1152"/>
<dbReference type="Gene3D" id="1.20.20.10">
    <property type="entry name" value="F1F0 ATP synthase subunit C"/>
    <property type="match status" value="1"/>
</dbReference>
<dbReference type="Pfam" id="PF00137">
    <property type="entry name" value="ATP-synt_C"/>
    <property type="match status" value="1"/>
</dbReference>
<dbReference type="GO" id="GO:0015986">
    <property type="term" value="P:proton motive force-driven ATP synthesis"/>
    <property type="evidence" value="ECO:0007669"/>
    <property type="project" value="InterPro"/>
</dbReference>
<keyword evidence="3" id="KW-0813">Transport</keyword>
<dbReference type="InterPro" id="IPR000454">
    <property type="entry name" value="ATP_synth_F0_csu"/>
</dbReference>
<feature type="domain" description="V-ATPase proteolipid subunit C-like" evidence="14">
    <location>
        <begin position="17"/>
        <end position="74"/>
    </location>
</feature>
<evidence type="ECO:0000259" key="14">
    <source>
        <dbReference type="Pfam" id="PF00137"/>
    </source>
</evidence>
<keyword evidence="5 13" id="KW-0812">Transmembrane</keyword>
<evidence type="ECO:0000256" key="6">
    <source>
        <dbReference type="ARBA" id="ARBA00022781"/>
    </source>
</evidence>
<name>A0A135Z3G1_GARVA</name>
<evidence type="ECO:0000256" key="5">
    <source>
        <dbReference type="ARBA" id="ARBA00022692"/>
    </source>
</evidence>
<dbReference type="PROSITE" id="PS00605">
    <property type="entry name" value="ATPASE_C"/>
    <property type="match status" value="1"/>
</dbReference>
<dbReference type="OrthoDB" id="3183855at2"/>
<dbReference type="EMBL" id="LSRC01000049">
    <property type="protein sequence ID" value="KXI16194.1"/>
    <property type="molecule type" value="Genomic_DNA"/>
</dbReference>
<evidence type="ECO:0000256" key="9">
    <source>
        <dbReference type="ARBA" id="ARBA00023121"/>
    </source>
</evidence>
<evidence type="ECO:0000256" key="11">
    <source>
        <dbReference type="ARBA" id="ARBA00032200"/>
    </source>
</evidence>
<evidence type="ECO:0000256" key="8">
    <source>
        <dbReference type="ARBA" id="ARBA00023065"/>
    </source>
</evidence>
<keyword evidence="4" id="KW-0138">CF(0)</keyword>
<keyword evidence="6" id="KW-0375">Hydrogen ion transport</keyword>
<evidence type="ECO:0000256" key="12">
    <source>
        <dbReference type="ARBA" id="ARBA00032887"/>
    </source>
</evidence>
<keyword evidence="7 13" id="KW-1133">Transmembrane helix</keyword>
<sequence length="79" mass="8196">MNTIVALAGLTGNLSILGFAIATIAPALGMSFVVSKAMESTARQPAVGNRVQLFMFVGLAFIEVLGLLGFVSYIMGMNA</sequence>
<dbReference type="InterPro" id="IPR038662">
    <property type="entry name" value="ATP_synth_F0_csu_sf"/>
</dbReference>
<evidence type="ECO:0000313" key="15">
    <source>
        <dbReference type="EMBL" id="KXI16194.1"/>
    </source>
</evidence>
<dbReference type="GO" id="GO:0045259">
    <property type="term" value="C:proton-transporting ATP synthase complex"/>
    <property type="evidence" value="ECO:0007669"/>
    <property type="project" value="UniProtKB-KW"/>
</dbReference>
<comment type="similarity">
    <text evidence="2">Belongs to the ATPase C chain family.</text>
</comment>
<dbReference type="InterPro" id="IPR002379">
    <property type="entry name" value="ATPase_proteolipid_c-like_dom"/>
</dbReference>
<evidence type="ECO:0000313" key="16">
    <source>
        <dbReference type="EMBL" id="PNS43460.1"/>
    </source>
</evidence>
<dbReference type="Proteomes" id="UP000236146">
    <property type="component" value="Unassembled WGS sequence"/>
</dbReference>
<dbReference type="PRINTS" id="PR00124">
    <property type="entry name" value="ATPASEC"/>
</dbReference>
<evidence type="ECO:0000256" key="4">
    <source>
        <dbReference type="ARBA" id="ARBA00022547"/>
    </source>
</evidence>
<gene>
    <name evidence="16" type="ORF">BFS05_02485</name>
    <name evidence="15" type="ORF">HMPREF3230_01164</name>
</gene>
<evidence type="ECO:0000256" key="10">
    <source>
        <dbReference type="ARBA" id="ARBA00023136"/>
    </source>
</evidence>
<accession>A0A135Z3G1</accession>
<reference evidence="16 18" key="2">
    <citation type="submission" date="2016-10" db="EMBL/GenBank/DDBJ databases">
        <authorList>
            <person name="Varghese N."/>
        </authorList>
    </citation>
    <scope>NUCLEOTIDE SEQUENCE [LARGE SCALE GENOMIC DNA]</scope>
    <source>
        <strain evidence="16 18">KA00225</strain>
    </source>
</reference>
<dbReference type="EMBL" id="MNLH01000002">
    <property type="protein sequence ID" value="PNS43460.1"/>
    <property type="molecule type" value="Genomic_DNA"/>
</dbReference>
<keyword evidence="8" id="KW-0406">Ion transport</keyword>
<dbReference type="InterPro" id="IPR035921">
    <property type="entry name" value="F/V-ATP_Csub_sf"/>
</dbReference>
<keyword evidence="9" id="KW-0446">Lipid-binding</keyword>
<evidence type="ECO:0000256" key="7">
    <source>
        <dbReference type="ARBA" id="ARBA00022989"/>
    </source>
</evidence>